<dbReference type="Proteomes" id="UP001054252">
    <property type="component" value="Unassembled WGS sequence"/>
</dbReference>
<dbReference type="SUPFAM" id="SSF51905">
    <property type="entry name" value="FAD/NAD(P)-binding domain"/>
    <property type="match status" value="1"/>
</dbReference>
<feature type="domain" description="FAD-binding" evidence="1">
    <location>
        <begin position="104"/>
        <end position="336"/>
    </location>
</feature>
<comment type="caution">
    <text evidence="2">The sequence shown here is derived from an EMBL/GenBank/DDBJ whole genome shotgun (WGS) entry which is preliminary data.</text>
</comment>
<gene>
    <name evidence="2" type="ORF">SLEP1_g49511</name>
</gene>
<dbReference type="Pfam" id="PF01494">
    <property type="entry name" value="FAD_binding_3"/>
    <property type="match status" value="1"/>
</dbReference>
<name>A0AAV5LY05_9ROSI</name>
<dbReference type="PANTHER" id="PTHR47469">
    <property type="entry name" value="MONOOXYGENASE-LIKE"/>
    <property type="match status" value="1"/>
</dbReference>
<protein>
    <recommendedName>
        <fullName evidence="1">FAD-binding domain-containing protein</fullName>
    </recommendedName>
</protein>
<reference evidence="2 3" key="1">
    <citation type="journal article" date="2021" name="Commun. Biol.">
        <title>The genome of Shorea leprosula (Dipterocarpaceae) highlights the ecological relevance of drought in aseasonal tropical rainforests.</title>
        <authorList>
            <person name="Ng K.K.S."/>
            <person name="Kobayashi M.J."/>
            <person name="Fawcett J.A."/>
            <person name="Hatakeyama M."/>
            <person name="Paape T."/>
            <person name="Ng C.H."/>
            <person name="Ang C.C."/>
            <person name="Tnah L.H."/>
            <person name="Lee C.T."/>
            <person name="Nishiyama T."/>
            <person name="Sese J."/>
            <person name="O'Brien M.J."/>
            <person name="Copetti D."/>
            <person name="Mohd Noor M.I."/>
            <person name="Ong R.C."/>
            <person name="Putra M."/>
            <person name="Sireger I.Z."/>
            <person name="Indrioko S."/>
            <person name="Kosugi Y."/>
            <person name="Izuno A."/>
            <person name="Isagi Y."/>
            <person name="Lee S.L."/>
            <person name="Shimizu K.K."/>
        </authorList>
    </citation>
    <scope>NUCLEOTIDE SEQUENCE [LARGE SCALE GENOMIC DNA]</scope>
    <source>
        <strain evidence="2">214</strain>
    </source>
</reference>
<organism evidence="2 3">
    <name type="scientific">Rubroshorea leprosula</name>
    <dbReference type="NCBI Taxonomy" id="152421"/>
    <lineage>
        <taxon>Eukaryota</taxon>
        <taxon>Viridiplantae</taxon>
        <taxon>Streptophyta</taxon>
        <taxon>Embryophyta</taxon>
        <taxon>Tracheophyta</taxon>
        <taxon>Spermatophyta</taxon>
        <taxon>Magnoliopsida</taxon>
        <taxon>eudicotyledons</taxon>
        <taxon>Gunneridae</taxon>
        <taxon>Pentapetalae</taxon>
        <taxon>rosids</taxon>
        <taxon>malvids</taxon>
        <taxon>Malvales</taxon>
        <taxon>Dipterocarpaceae</taxon>
        <taxon>Rubroshorea</taxon>
    </lineage>
</organism>
<dbReference type="EMBL" id="BPVZ01000155">
    <property type="protein sequence ID" value="GKV42062.1"/>
    <property type="molecule type" value="Genomic_DNA"/>
</dbReference>
<evidence type="ECO:0000313" key="3">
    <source>
        <dbReference type="Proteomes" id="UP001054252"/>
    </source>
</evidence>
<dbReference type="PANTHER" id="PTHR47469:SF2">
    <property type="entry name" value="OS06G0597600 PROTEIN"/>
    <property type="match status" value="1"/>
</dbReference>
<evidence type="ECO:0000313" key="2">
    <source>
        <dbReference type="EMBL" id="GKV42062.1"/>
    </source>
</evidence>
<dbReference type="PRINTS" id="PR00420">
    <property type="entry name" value="RNGMNOXGNASE"/>
</dbReference>
<dbReference type="InterPro" id="IPR053212">
    <property type="entry name" value="DHP_3-monooxygenase"/>
</dbReference>
<dbReference type="AlphaFoldDB" id="A0AAV5LY05"/>
<evidence type="ECO:0000259" key="1">
    <source>
        <dbReference type="Pfam" id="PF01494"/>
    </source>
</evidence>
<keyword evidence="3" id="KW-1185">Reference proteome</keyword>
<proteinExistence type="predicted"/>
<accession>A0AAV5LY05</accession>
<dbReference type="InterPro" id="IPR002938">
    <property type="entry name" value="FAD-bd"/>
</dbReference>
<sequence>MVLEKTTAPPTGSPTGAGVAIDSRVLDIIGSWIGQPQLPYSASVPLTIDQNQMIDVDRKVSQALTRDENFNFRAVHWADLHGLLYHSLPPDIFFWGHHFLSFTVSEDKTSVNVKAKVLQTDEIFEVDGNLLVAADGSLSSIRHTFLPDLNLRYTGYYAWRGVLDFSGKEESEAGIRRAYPDLGKCLYIDLASKTHSVHFEIPKNRVNWIWYINQPEPQRQRNSLTMRANDEVIKEMIQEAEKVWLPEVVRVMKETKDPFINAIYDCDPLKQIVWDNVVLIGDAAHPVTPHGARSTNMSVIDAVVLGNCFKKWGAKNLHSALEEYQSTRLPVITKQVLHSRRMGRIKQGLTLPDRNPFDPKTASPEECKDLQHKSMPFFHSVPIINRSSP</sequence>
<dbReference type="Gene3D" id="3.50.50.60">
    <property type="entry name" value="FAD/NAD(P)-binding domain"/>
    <property type="match status" value="1"/>
</dbReference>
<dbReference type="GO" id="GO:0071949">
    <property type="term" value="F:FAD binding"/>
    <property type="evidence" value="ECO:0007669"/>
    <property type="project" value="InterPro"/>
</dbReference>
<dbReference type="SUPFAM" id="SSF54373">
    <property type="entry name" value="FAD-linked reductases, C-terminal domain"/>
    <property type="match status" value="1"/>
</dbReference>
<dbReference type="InterPro" id="IPR036188">
    <property type="entry name" value="FAD/NAD-bd_sf"/>
</dbReference>